<evidence type="ECO:0000259" key="1">
    <source>
        <dbReference type="Pfam" id="PF13884"/>
    </source>
</evidence>
<dbReference type="InterPro" id="IPR030392">
    <property type="entry name" value="S74_ICA"/>
</dbReference>
<dbReference type="Pfam" id="PF13884">
    <property type="entry name" value="Peptidase_S74"/>
    <property type="match status" value="1"/>
</dbReference>
<evidence type="ECO:0000313" key="3">
    <source>
        <dbReference type="Proteomes" id="UP000186141"/>
    </source>
</evidence>
<sequence>MGGSAPAQDPNMGIAAKMSAETGREMLAWMQQQATTTNRWADEDRTRQQRVFVPLQDQYIAEAQTWDSPARQQQAARESVADVQLASSQAQDQQRRAAMAMGVSPDSGRFAEASRTQGNAVALASAGAANTARRNVMQEAEAKRANAINMGSGLAVNPATSMGLSNGASQAGFSGAMSGYGQQANILNQDHQNRMQAWQANQQGIGGVLGALGTLAGAFIPSSKEIKHDKQAFDSLGAIRKMPVEKWTYNEGAGDGGTHVGPYAEDFAAATGKGDGTAIDPITMMGVTMGAVRQLDAKVEKLTQTLGAKRRPSEARAAA</sequence>
<evidence type="ECO:0000313" key="2">
    <source>
        <dbReference type="EMBL" id="SIT19962.1"/>
    </source>
</evidence>
<name>A0A1N7QAS3_9RHOB</name>
<dbReference type="AlphaFoldDB" id="A0A1N7QAS3"/>
<dbReference type="STRING" id="1086013.SAMN05421774_10857"/>
<feature type="domain" description="Peptidase S74" evidence="1">
    <location>
        <begin position="222"/>
        <end position="270"/>
    </location>
</feature>
<accession>A0A1N7QAS3</accession>
<gene>
    <name evidence="2" type="ORF">SAMN05421774_10857</name>
</gene>
<protein>
    <recommendedName>
        <fullName evidence="1">Peptidase S74 domain-containing protein</fullName>
    </recommendedName>
</protein>
<keyword evidence="3" id="KW-1185">Reference proteome</keyword>
<proteinExistence type="predicted"/>
<organism evidence="2 3">
    <name type="scientific">Gemmobacter megaterium</name>
    <dbReference type="NCBI Taxonomy" id="1086013"/>
    <lineage>
        <taxon>Bacteria</taxon>
        <taxon>Pseudomonadati</taxon>
        <taxon>Pseudomonadota</taxon>
        <taxon>Alphaproteobacteria</taxon>
        <taxon>Rhodobacterales</taxon>
        <taxon>Paracoccaceae</taxon>
        <taxon>Gemmobacter</taxon>
    </lineage>
</organism>
<reference evidence="2 3" key="1">
    <citation type="submission" date="2017-01" db="EMBL/GenBank/DDBJ databases">
        <authorList>
            <person name="Mah S.A."/>
            <person name="Swanson W.J."/>
            <person name="Moy G.W."/>
            <person name="Vacquier V.D."/>
        </authorList>
    </citation>
    <scope>NUCLEOTIDE SEQUENCE [LARGE SCALE GENOMIC DNA]</scope>
    <source>
        <strain evidence="2 3">DSM 26375</strain>
    </source>
</reference>
<dbReference type="Proteomes" id="UP000186141">
    <property type="component" value="Unassembled WGS sequence"/>
</dbReference>
<dbReference type="EMBL" id="FTOT01000008">
    <property type="protein sequence ID" value="SIT19962.1"/>
    <property type="molecule type" value="Genomic_DNA"/>
</dbReference>